<evidence type="ECO:0000256" key="3">
    <source>
        <dbReference type="ARBA" id="ARBA00023315"/>
    </source>
</evidence>
<dbReference type="InterPro" id="IPR000182">
    <property type="entry name" value="GNAT_dom"/>
</dbReference>
<name>F8NX95_SERL9</name>
<evidence type="ECO:0000313" key="5">
    <source>
        <dbReference type="EMBL" id="EGO24570.1"/>
    </source>
</evidence>
<dbReference type="RefSeq" id="XP_007318589.1">
    <property type="nucleotide sequence ID" value="XM_007318527.1"/>
</dbReference>
<dbReference type="Proteomes" id="UP000008064">
    <property type="component" value="Unassembled WGS sequence"/>
</dbReference>
<dbReference type="GeneID" id="18819350"/>
<reference evidence="5" key="1">
    <citation type="submission" date="2011-04" db="EMBL/GenBank/DDBJ databases">
        <title>Evolution of plant cell wall degrading machinery underlies the functional diversity of forest fungi.</title>
        <authorList>
            <consortium name="US DOE Joint Genome Institute (JGI-PGF)"/>
            <person name="Eastwood D.C."/>
            <person name="Floudas D."/>
            <person name="Binder M."/>
            <person name="Majcherczyk A."/>
            <person name="Schneider P."/>
            <person name="Aerts A."/>
            <person name="Asiegbu F.O."/>
            <person name="Baker S.E."/>
            <person name="Barry K."/>
            <person name="Bendiksby M."/>
            <person name="Blumentritt M."/>
            <person name="Coutinho P.M."/>
            <person name="Cullen D."/>
            <person name="Cullen D."/>
            <person name="Gathman A."/>
            <person name="Goodell B."/>
            <person name="Henrissat B."/>
            <person name="Ihrmark K."/>
            <person name="Kauserud H."/>
            <person name="Kohler A."/>
            <person name="LaButti K."/>
            <person name="Lapidus A."/>
            <person name="Lavin J.L."/>
            <person name="Lee Y.-H."/>
            <person name="Lindquist E."/>
            <person name="Lilly W."/>
            <person name="Lucas S."/>
            <person name="Morin E."/>
            <person name="Murat C."/>
            <person name="Oguiza J.A."/>
            <person name="Park J."/>
            <person name="Pisabarro A.G."/>
            <person name="Riley R."/>
            <person name="Rosling A."/>
            <person name="Salamov A."/>
            <person name="Schmidt O."/>
            <person name="Schmutz J."/>
            <person name="Skrede I."/>
            <person name="Stenlid J."/>
            <person name="Wiebenga A."/>
            <person name="Xie X."/>
            <person name="Kues U."/>
            <person name="Hibbett D.S."/>
            <person name="Hoffmeister D."/>
            <person name="Hogberg N."/>
            <person name="Martin F."/>
            <person name="Grigoriev I.V."/>
            <person name="Watkinson S.C."/>
        </authorList>
    </citation>
    <scope>NUCLEOTIDE SEQUENCE</scope>
    <source>
        <strain evidence="5">S7.9</strain>
    </source>
</reference>
<dbReference type="Pfam" id="PF13302">
    <property type="entry name" value="Acetyltransf_3"/>
    <property type="match status" value="1"/>
</dbReference>
<sequence>MITDAIIVGRKVVLVPYSRKHVEMYHKWMTDPVLQALTASEPLTLEEEYAMQNKWREDNDKLTFIILANQQDVETSAMPMVGDVNLFLKGDPNDEDFEAEVEIMIAEAAYRQQGFACEALQLMLSFATGAASTFSCSPLAPDVPPPPVPLPIKPSFLVVRISQSNAPSIALFRRLGFEVVKTVDVFQEVEMRFVRALD</sequence>
<keyword evidence="2" id="KW-0808">Transferase</keyword>
<dbReference type="Gene3D" id="3.40.630.30">
    <property type="match status" value="1"/>
</dbReference>
<dbReference type="GO" id="GO:0008080">
    <property type="term" value="F:N-acetyltransferase activity"/>
    <property type="evidence" value="ECO:0007669"/>
    <property type="project" value="InterPro"/>
</dbReference>
<dbReference type="PANTHER" id="PTHR13256">
    <property type="entry name" value="N-ACETYLTRANSFERASE 9"/>
    <property type="match status" value="1"/>
</dbReference>
<accession>F8NX95</accession>
<dbReference type="HOGENOM" id="CLU_073102_0_0_1"/>
<comment type="similarity">
    <text evidence="1">Belongs to the acetyltransferase family. GNAT subfamily.</text>
</comment>
<proteinExistence type="inferred from homology"/>
<dbReference type="InterPro" id="IPR039135">
    <property type="entry name" value="NAT9-like"/>
</dbReference>
<dbReference type="OrthoDB" id="5043642at2759"/>
<dbReference type="InterPro" id="IPR016181">
    <property type="entry name" value="Acyl_CoA_acyltransferase"/>
</dbReference>
<evidence type="ECO:0000256" key="2">
    <source>
        <dbReference type="ARBA" id="ARBA00022679"/>
    </source>
</evidence>
<dbReference type="PANTHER" id="PTHR13256:SF16">
    <property type="entry name" value="ALPHA_BETA-TUBULIN-N-ACETYLTRANSFERASE 9"/>
    <property type="match status" value="1"/>
</dbReference>
<feature type="domain" description="N-acetyltransferase" evidence="4">
    <location>
        <begin position="12"/>
        <end position="178"/>
    </location>
</feature>
<dbReference type="SUPFAM" id="SSF55729">
    <property type="entry name" value="Acyl-CoA N-acyltransferases (Nat)"/>
    <property type="match status" value="1"/>
</dbReference>
<dbReference type="KEGG" id="sla:SERLADRAFT_468094"/>
<protein>
    <recommendedName>
        <fullName evidence="4">N-acetyltransferase domain-containing protein</fullName>
    </recommendedName>
</protein>
<keyword evidence="3" id="KW-0012">Acyltransferase</keyword>
<dbReference type="EMBL" id="GL945434">
    <property type="protein sequence ID" value="EGO24570.1"/>
    <property type="molecule type" value="Genomic_DNA"/>
</dbReference>
<evidence type="ECO:0000256" key="1">
    <source>
        <dbReference type="ARBA" id="ARBA00009342"/>
    </source>
</evidence>
<organism>
    <name type="scientific">Serpula lacrymans var. lacrymans (strain S7.9)</name>
    <name type="common">Dry rot fungus</name>
    <dbReference type="NCBI Taxonomy" id="578457"/>
    <lineage>
        <taxon>Eukaryota</taxon>
        <taxon>Fungi</taxon>
        <taxon>Dikarya</taxon>
        <taxon>Basidiomycota</taxon>
        <taxon>Agaricomycotina</taxon>
        <taxon>Agaricomycetes</taxon>
        <taxon>Agaricomycetidae</taxon>
        <taxon>Boletales</taxon>
        <taxon>Coniophorineae</taxon>
        <taxon>Serpulaceae</taxon>
        <taxon>Serpula</taxon>
    </lineage>
</organism>
<evidence type="ECO:0000259" key="4">
    <source>
        <dbReference type="Pfam" id="PF13302"/>
    </source>
</evidence>
<dbReference type="AlphaFoldDB" id="F8NX95"/>
<gene>
    <name evidence="5" type="ORF">SERLADRAFT_468094</name>
</gene>